<dbReference type="EMBL" id="BK029940">
    <property type="protein sequence ID" value="DAD55900.1"/>
    <property type="molecule type" value="Genomic_DNA"/>
</dbReference>
<evidence type="ECO:0000313" key="1">
    <source>
        <dbReference type="EMBL" id="DAD55900.1"/>
    </source>
</evidence>
<name>A0A8D9UHV0_9VIRU</name>
<accession>A0A8D9UHV0</accession>
<sequence>MIIFIRFNINIWLNKQLMVRISVPIRGHNFKTVISHTCATNNPINS</sequence>
<reference evidence="1" key="1">
    <citation type="journal article" date="2021" name="Proc. Natl. Acad. Sci. U.S.A.">
        <title>A Catalog of Tens of Thousands of Viruses from Human Metagenomes Reveals Hidden Associations with Chronic Diseases.</title>
        <authorList>
            <person name="Tisza M.J."/>
            <person name="Buck C.B."/>
        </authorList>
    </citation>
    <scope>NUCLEOTIDE SEQUENCE</scope>
    <source>
        <strain evidence="1">CtOZu12</strain>
    </source>
</reference>
<organism evidence="1">
    <name type="scientific">Bacteriophage sp</name>
    <dbReference type="NCBI Taxonomy" id="38018"/>
    <lineage>
        <taxon>Viruses</taxon>
    </lineage>
</organism>
<protein>
    <submittedName>
        <fullName evidence="1">Uncharacterized protein</fullName>
    </submittedName>
</protein>
<proteinExistence type="predicted"/>